<dbReference type="InterPro" id="IPR038461">
    <property type="entry name" value="Schlafen_AlbA_2_dom_sf"/>
</dbReference>
<dbReference type="EMBL" id="JAHESD010000046">
    <property type="protein sequence ID" value="MBT1705092.1"/>
    <property type="molecule type" value="Genomic_DNA"/>
</dbReference>
<evidence type="ECO:0000259" key="1">
    <source>
        <dbReference type="Pfam" id="PF04326"/>
    </source>
</evidence>
<reference evidence="2 3" key="1">
    <citation type="submission" date="2021-05" db="EMBL/GenBank/DDBJ databases">
        <title>A Polyphasic approach of four new species of the genus Ohtaekwangia: Ohtaekwangia histidinii sp. nov., Ohtaekwangia cretensis sp. nov., Ohtaekwangia indiensis sp. nov., Ohtaekwangia reichenbachii sp. nov. from diverse environment.</title>
        <authorList>
            <person name="Octaviana S."/>
        </authorList>
    </citation>
    <scope>NUCLEOTIDE SEQUENCE [LARGE SCALE GENOMIC DNA]</scope>
    <source>
        <strain evidence="2 3">PWU20</strain>
    </source>
</reference>
<proteinExistence type="predicted"/>
<name>A0ABS5VUJ1_9BACT</name>
<evidence type="ECO:0000313" key="3">
    <source>
        <dbReference type="Proteomes" id="UP000772618"/>
    </source>
</evidence>
<dbReference type="PANTHER" id="PTHR30595">
    <property type="entry name" value="GLPR-RELATED TRANSCRIPTIONAL REPRESSOR"/>
    <property type="match status" value="1"/>
</dbReference>
<accession>A0ABS5VUJ1</accession>
<sequence length="230" mass="26509">MNKPQEAYTFNARQVQDLKRLVLQGEGSSLEFKRKAAYPEKIVREMIAFANTKGGILLVGVGDDGSLAGLKYPEGESYVIREALKKCRPSLSFKETFIPIGNSRTIIQYEIFESTNKPHYLLNGEAKESFVRSNDQSIKASREVREIVKRAQHKKDVRFHYGEHEQFLMQYLEENPFITLKKFIELRGLKRFYASKKLVLLVLADVLKITPHERGDLYSLAFNTNTRTSR</sequence>
<dbReference type="PANTHER" id="PTHR30595:SF6">
    <property type="entry name" value="SCHLAFEN ALBA-2 DOMAIN-CONTAINING PROTEIN"/>
    <property type="match status" value="1"/>
</dbReference>
<dbReference type="Pfam" id="PF04326">
    <property type="entry name" value="SLFN_AlbA_2"/>
    <property type="match status" value="1"/>
</dbReference>
<dbReference type="Gene3D" id="3.30.950.30">
    <property type="entry name" value="Schlafen, AAA domain"/>
    <property type="match status" value="1"/>
</dbReference>
<protein>
    <submittedName>
        <fullName evidence="2">DNA binding domain-containing protein</fullName>
    </submittedName>
</protein>
<organism evidence="2 3">
    <name type="scientific">Chryseosolibacter indicus</name>
    <dbReference type="NCBI Taxonomy" id="2782351"/>
    <lineage>
        <taxon>Bacteria</taxon>
        <taxon>Pseudomonadati</taxon>
        <taxon>Bacteroidota</taxon>
        <taxon>Cytophagia</taxon>
        <taxon>Cytophagales</taxon>
        <taxon>Chryseotaleaceae</taxon>
        <taxon>Chryseosolibacter</taxon>
    </lineage>
</organism>
<keyword evidence="3" id="KW-1185">Reference proteome</keyword>
<feature type="domain" description="Schlafen AlbA-2" evidence="1">
    <location>
        <begin position="26"/>
        <end position="140"/>
    </location>
</feature>
<dbReference type="InterPro" id="IPR007421">
    <property type="entry name" value="Schlafen_AlbA_2_dom"/>
</dbReference>
<evidence type="ECO:0000313" key="2">
    <source>
        <dbReference type="EMBL" id="MBT1705092.1"/>
    </source>
</evidence>
<dbReference type="Proteomes" id="UP000772618">
    <property type="component" value="Unassembled WGS sequence"/>
</dbReference>
<gene>
    <name evidence="2" type="ORF">KK060_17495</name>
</gene>
<comment type="caution">
    <text evidence="2">The sequence shown here is derived from an EMBL/GenBank/DDBJ whole genome shotgun (WGS) entry which is preliminary data.</text>
</comment>